<evidence type="ECO:0000313" key="2">
    <source>
        <dbReference type="EMBL" id="TYK22354.1"/>
    </source>
</evidence>
<name>A0A5D3DFI5_CUCMM</name>
<evidence type="ECO:0000256" key="1">
    <source>
        <dbReference type="SAM" id="MobiDB-lite"/>
    </source>
</evidence>
<evidence type="ECO:0000313" key="3">
    <source>
        <dbReference type="Proteomes" id="UP000321947"/>
    </source>
</evidence>
<feature type="region of interest" description="Disordered" evidence="1">
    <location>
        <begin position="191"/>
        <end position="225"/>
    </location>
</feature>
<comment type="caution">
    <text evidence="2">The sequence shown here is derived from an EMBL/GenBank/DDBJ whole genome shotgun (WGS) entry which is preliminary data.</text>
</comment>
<accession>A0A5D3DFI5</accession>
<proteinExistence type="predicted"/>
<dbReference type="Proteomes" id="UP000321947">
    <property type="component" value="Unassembled WGS sequence"/>
</dbReference>
<protein>
    <submittedName>
        <fullName evidence="2">Retrotransposon protein putative ty3-gypsy sub-class</fullName>
    </submittedName>
</protein>
<reference evidence="2 3" key="1">
    <citation type="submission" date="2019-08" db="EMBL/GenBank/DDBJ databases">
        <title>Draft genome sequences of two oriental melons (Cucumis melo L. var makuwa).</title>
        <authorList>
            <person name="Kwon S.-Y."/>
        </authorList>
    </citation>
    <scope>NUCLEOTIDE SEQUENCE [LARGE SCALE GENOMIC DNA]</scope>
    <source>
        <strain evidence="3">cv. Chang Bougi</strain>
        <tissue evidence="2">Leaf</tissue>
    </source>
</reference>
<sequence>MVNLLKLSNLRMPHGYQPPKFQQFDEKGNPKQHVAHFIKICETAGTQGDLLVKQFVRTLKGNVFDWYTDLELESIDIEMCTQGMHWRLMYILQGIKPRTFEELATKAHDVELSIANKGNNDLLVSKIRKEKKEVKSTQKVSKGSTKDAMGIRKVDVDTKPFSKAESHFVDAKFYIKSDDVSEVISTEVPMAKGTYKHEQETTTTKKSNEGDALNGQENDEPTTQAKLEALESEKIEIPLESLKSPNFKLYFPVPT</sequence>
<organism evidence="2 3">
    <name type="scientific">Cucumis melo var. makuwa</name>
    <name type="common">Oriental melon</name>
    <dbReference type="NCBI Taxonomy" id="1194695"/>
    <lineage>
        <taxon>Eukaryota</taxon>
        <taxon>Viridiplantae</taxon>
        <taxon>Streptophyta</taxon>
        <taxon>Embryophyta</taxon>
        <taxon>Tracheophyta</taxon>
        <taxon>Spermatophyta</taxon>
        <taxon>Magnoliopsida</taxon>
        <taxon>eudicotyledons</taxon>
        <taxon>Gunneridae</taxon>
        <taxon>Pentapetalae</taxon>
        <taxon>rosids</taxon>
        <taxon>fabids</taxon>
        <taxon>Cucurbitales</taxon>
        <taxon>Cucurbitaceae</taxon>
        <taxon>Benincaseae</taxon>
        <taxon>Cucumis</taxon>
    </lineage>
</organism>
<dbReference type="PANTHER" id="PTHR33437">
    <property type="entry name" value="OS06G0361200 PROTEIN"/>
    <property type="match status" value="1"/>
</dbReference>
<dbReference type="EMBL" id="SSTD01005075">
    <property type="protein sequence ID" value="TYK22354.1"/>
    <property type="molecule type" value="Genomic_DNA"/>
</dbReference>
<dbReference type="PANTHER" id="PTHR33437:SF2">
    <property type="entry name" value="OS06G0361200 PROTEIN"/>
    <property type="match status" value="1"/>
</dbReference>
<gene>
    <name evidence="2" type="ORF">E5676_scaffold1428G00750</name>
</gene>
<dbReference type="AlphaFoldDB" id="A0A5D3DFI5"/>